<dbReference type="AlphaFoldDB" id="A0A7Y3XB09"/>
<sequence>MGSLPLNKAVPLPAWPENQLNGMGVSELHQAARERVEQAWQRCREVYPALPFPQVWFDLKGASAGQAHLGRGGLRFNAVLLGENRQAFFDEVIPHEMAHWLVFHLQDGPRLKPHGREWQRVMVGLFGLPPRVTHRFDIVKAQPRPYLYQCGCQEQGGNQYRFTAQRHAQVRRGRRYRCRLCAQTLVYCGQELPKS</sequence>
<reference evidence="2 3" key="2">
    <citation type="submission" date="2020-06" db="EMBL/GenBank/DDBJ databases">
        <title>Halomonas songnenensis sp. nov., a moderately halophilic bacterium isolated from saline and alkaline soils.</title>
        <authorList>
            <person name="Jiang J."/>
            <person name="Pan Y."/>
        </authorList>
    </citation>
    <scope>NUCLEOTIDE SEQUENCE [LARGE SCALE GENOMIC DNA]</scope>
    <source>
        <strain evidence="2 3">TBZ9</strain>
    </source>
</reference>
<accession>A0A7Y3XB09</accession>
<dbReference type="GO" id="GO:0006950">
    <property type="term" value="P:response to stress"/>
    <property type="evidence" value="ECO:0007669"/>
    <property type="project" value="UniProtKB-ARBA"/>
</dbReference>
<proteinExistence type="predicted"/>
<dbReference type="SMART" id="SM00731">
    <property type="entry name" value="SprT"/>
    <property type="match status" value="1"/>
</dbReference>
<feature type="domain" description="SprT-like" evidence="1">
    <location>
        <begin position="30"/>
        <end position="188"/>
    </location>
</feature>
<keyword evidence="3" id="KW-1185">Reference proteome</keyword>
<name>A0A7Y3XB09_9GAMM</name>
<comment type="caution">
    <text evidence="2">The sequence shown here is derived from an EMBL/GenBank/DDBJ whole genome shotgun (WGS) entry which is preliminary data.</text>
</comment>
<evidence type="ECO:0000313" key="3">
    <source>
        <dbReference type="Proteomes" id="UP000588806"/>
    </source>
</evidence>
<dbReference type="PANTHER" id="PTHR38773">
    <property type="entry name" value="PROTEIN SPRT"/>
    <property type="match status" value="1"/>
</dbReference>
<organism evidence="2 3">
    <name type="scientific">Vreelandella azerica</name>
    <dbReference type="NCBI Taxonomy" id="2732867"/>
    <lineage>
        <taxon>Bacteria</taxon>
        <taxon>Pseudomonadati</taxon>
        <taxon>Pseudomonadota</taxon>
        <taxon>Gammaproteobacteria</taxon>
        <taxon>Oceanospirillales</taxon>
        <taxon>Halomonadaceae</taxon>
        <taxon>Vreelandella</taxon>
    </lineage>
</organism>
<dbReference type="Proteomes" id="UP000588806">
    <property type="component" value="Unassembled WGS sequence"/>
</dbReference>
<evidence type="ECO:0000259" key="1">
    <source>
        <dbReference type="SMART" id="SM00731"/>
    </source>
</evidence>
<dbReference type="Pfam" id="PF10263">
    <property type="entry name" value="SprT-like"/>
    <property type="match status" value="1"/>
</dbReference>
<gene>
    <name evidence="2" type="ORF">HLB35_08805</name>
</gene>
<dbReference type="RefSeq" id="WP_171702307.1">
    <property type="nucleotide sequence ID" value="NZ_JABFHI010000003.1"/>
</dbReference>
<dbReference type="InterPro" id="IPR006640">
    <property type="entry name" value="SprT-like_domain"/>
</dbReference>
<protein>
    <submittedName>
        <fullName evidence="2">Metallopeptidase</fullName>
    </submittedName>
</protein>
<reference evidence="2 3" key="1">
    <citation type="submission" date="2020-05" db="EMBL/GenBank/DDBJ databases">
        <authorList>
            <person name="Ruan W."/>
            <person name="Jeon C.O."/>
            <person name="Chun B.H."/>
        </authorList>
    </citation>
    <scope>NUCLEOTIDE SEQUENCE [LARGE SCALE GENOMIC DNA]</scope>
    <source>
        <strain evidence="2 3">TBZ9</strain>
    </source>
</reference>
<evidence type="ECO:0000313" key="2">
    <source>
        <dbReference type="EMBL" id="NOG31843.1"/>
    </source>
</evidence>
<dbReference type="EMBL" id="JABFHI010000003">
    <property type="protein sequence ID" value="NOG31843.1"/>
    <property type="molecule type" value="Genomic_DNA"/>
</dbReference>
<dbReference type="PANTHER" id="PTHR38773:SF1">
    <property type="entry name" value="PROTEIN SPRT"/>
    <property type="match status" value="1"/>
</dbReference>